<dbReference type="Gene3D" id="2.70.170.10">
    <property type="entry name" value="Neurotransmitter-gated ion-channel ligand-binding domain"/>
    <property type="match status" value="1"/>
</dbReference>
<protein>
    <submittedName>
        <fullName evidence="3">Uncharacterized protein</fullName>
    </submittedName>
</protein>
<comment type="subcellular location">
    <subcellularLocation>
        <location evidence="1">Membrane</location>
        <topology evidence="1">Multi-pass membrane protein</topology>
    </subcellularLocation>
</comment>
<dbReference type="Ensembl" id="ENSHHUT00000004815.1">
    <property type="protein sequence ID" value="ENSHHUP00000004657.1"/>
    <property type="gene ID" value="ENSHHUG00000002910.1"/>
</dbReference>
<name>A0A4W5JLU2_9TELE</name>
<keyword evidence="2" id="KW-0472">Membrane</keyword>
<proteinExistence type="predicted"/>
<keyword evidence="4" id="KW-1185">Reference proteome</keyword>
<dbReference type="STRING" id="62062.ENSHHUP00000004657"/>
<evidence type="ECO:0000313" key="4">
    <source>
        <dbReference type="Proteomes" id="UP000314982"/>
    </source>
</evidence>
<keyword evidence="2" id="KW-1133">Transmembrane helix</keyword>
<dbReference type="InterPro" id="IPR036734">
    <property type="entry name" value="Neur_chan_lig-bd_sf"/>
</dbReference>
<organism evidence="3 4">
    <name type="scientific">Hucho hucho</name>
    <name type="common">huchen</name>
    <dbReference type="NCBI Taxonomy" id="62062"/>
    <lineage>
        <taxon>Eukaryota</taxon>
        <taxon>Metazoa</taxon>
        <taxon>Chordata</taxon>
        <taxon>Craniata</taxon>
        <taxon>Vertebrata</taxon>
        <taxon>Euteleostomi</taxon>
        <taxon>Actinopterygii</taxon>
        <taxon>Neopterygii</taxon>
        <taxon>Teleostei</taxon>
        <taxon>Protacanthopterygii</taxon>
        <taxon>Salmoniformes</taxon>
        <taxon>Salmonidae</taxon>
        <taxon>Salmoninae</taxon>
        <taxon>Hucho</taxon>
    </lineage>
</organism>
<dbReference type="Proteomes" id="UP000314982">
    <property type="component" value="Unassembled WGS sequence"/>
</dbReference>
<reference evidence="4" key="1">
    <citation type="submission" date="2018-06" db="EMBL/GenBank/DDBJ databases">
        <title>Genome assembly of Danube salmon.</title>
        <authorList>
            <person name="Macqueen D.J."/>
            <person name="Gundappa M.K."/>
        </authorList>
    </citation>
    <scope>NUCLEOTIDE SEQUENCE [LARGE SCALE GENOMIC DNA]</scope>
</reference>
<evidence type="ECO:0000256" key="1">
    <source>
        <dbReference type="ARBA" id="ARBA00004141"/>
    </source>
</evidence>
<dbReference type="InterPro" id="IPR036719">
    <property type="entry name" value="Neuro-gated_channel_TM_sf"/>
</dbReference>
<keyword evidence="2" id="KW-0812">Transmembrane</keyword>
<dbReference type="SUPFAM" id="SSF63712">
    <property type="entry name" value="Nicotinic receptor ligand binding domain-like"/>
    <property type="match status" value="1"/>
</dbReference>
<dbReference type="GeneTree" id="ENSGT00940000164921"/>
<sequence>ELCLPPTLLYLSPPSYFLISHSLFPPPLVGVPGDRHEIFYKCCTEPYSDVTFVVTLRRRTLFYALNLLVPCVLISSLTLLLFILPAQSGEKIGLDPLKLCQVGWGVSLHSYFQVSPEMFDRVQVRALAGPLKDIQRLFPKPLLIARTCGLMKVSWQSAALTLLVLPPGDGVWTW</sequence>
<dbReference type="Gene3D" id="1.20.58.390">
    <property type="entry name" value="Neurotransmitter-gated ion-channel transmembrane domain"/>
    <property type="match status" value="1"/>
</dbReference>
<evidence type="ECO:0000313" key="3">
    <source>
        <dbReference type="Ensembl" id="ENSHHUP00000004657.1"/>
    </source>
</evidence>
<feature type="transmembrane region" description="Helical" evidence="2">
    <location>
        <begin position="61"/>
        <end position="84"/>
    </location>
</feature>
<evidence type="ECO:0000256" key="2">
    <source>
        <dbReference type="SAM" id="Phobius"/>
    </source>
</evidence>
<reference evidence="3" key="2">
    <citation type="submission" date="2025-08" db="UniProtKB">
        <authorList>
            <consortium name="Ensembl"/>
        </authorList>
    </citation>
    <scope>IDENTIFICATION</scope>
</reference>
<dbReference type="GO" id="GO:0016020">
    <property type="term" value="C:membrane"/>
    <property type="evidence" value="ECO:0007669"/>
    <property type="project" value="UniProtKB-SubCell"/>
</dbReference>
<reference evidence="3" key="3">
    <citation type="submission" date="2025-09" db="UniProtKB">
        <authorList>
            <consortium name="Ensembl"/>
        </authorList>
    </citation>
    <scope>IDENTIFICATION</scope>
</reference>
<dbReference type="AlphaFoldDB" id="A0A4W5JLU2"/>
<dbReference type="SUPFAM" id="SSF90112">
    <property type="entry name" value="Neurotransmitter-gated ion-channel transmembrane pore"/>
    <property type="match status" value="1"/>
</dbReference>
<dbReference type="InterPro" id="IPR038050">
    <property type="entry name" value="Neuro_actylchol_rec"/>
</dbReference>
<dbReference type="GO" id="GO:0005230">
    <property type="term" value="F:extracellular ligand-gated monoatomic ion channel activity"/>
    <property type="evidence" value="ECO:0007669"/>
    <property type="project" value="InterPro"/>
</dbReference>
<accession>A0A4W5JLU2</accession>